<dbReference type="AlphaFoldDB" id="A0A2I0VM90"/>
<proteinExistence type="inferred from homology"/>
<keyword evidence="4 6" id="KW-1133">Transmembrane helix</keyword>
<feature type="transmembrane region" description="Helical" evidence="6">
    <location>
        <begin position="79"/>
        <end position="99"/>
    </location>
</feature>
<evidence type="ECO:0000256" key="6">
    <source>
        <dbReference type="SAM" id="Phobius"/>
    </source>
</evidence>
<name>A0A2I0VM90_9ASPA</name>
<dbReference type="PANTHER" id="PTHR21716:SF4">
    <property type="entry name" value="TRANSMEMBRANE PROTEIN 245"/>
    <property type="match status" value="1"/>
</dbReference>
<evidence type="ECO:0000313" key="7">
    <source>
        <dbReference type="EMBL" id="PKU64532.1"/>
    </source>
</evidence>
<evidence type="ECO:0000313" key="8">
    <source>
        <dbReference type="Proteomes" id="UP000233837"/>
    </source>
</evidence>
<evidence type="ECO:0000256" key="4">
    <source>
        <dbReference type="ARBA" id="ARBA00022989"/>
    </source>
</evidence>
<protein>
    <submittedName>
        <fullName evidence="7">Uncharacterized protein</fullName>
    </submittedName>
</protein>
<evidence type="ECO:0000256" key="1">
    <source>
        <dbReference type="ARBA" id="ARBA00004141"/>
    </source>
</evidence>
<dbReference type="PANTHER" id="PTHR21716">
    <property type="entry name" value="TRANSMEMBRANE PROTEIN"/>
    <property type="match status" value="1"/>
</dbReference>
<reference evidence="7 8" key="1">
    <citation type="journal article" date="2016" name="Sci. Rep.">
        <title>The Dendrobium catenatum Lindl. genome sequence provides insights into polysaccharide synthase, floral development and adaptive evolution.</title>
        <authorList>
            <person name="Zhang G.Q."/>
            <person name="Xu Q."/>
            <person name="Bian C."/>
            <person name="Tsai W.C."/>
            <person name="Yeh C.M."/>
            <person name="Liu K.W."/>
            <person name="Yoshida K."/>
            <person name="Zhang L.S."/>
            <person name="Chang S.B."/>
            <person name="Chen F."/>
            <person name="Shi Y."/>
            <person name="Su Y.Y."/>
            <person name="Zhang Y.Q."/>
            <person name="Chen L.J."/>
            <person name="Yin Y."/>
            <person name="Lin M."/>
            <person name="Huang H."/>
            <person name="Deng H."/>
            <person name="Wang Z.W."/>
            <person name="Zhu S.L."/>
            <person name="Zhao X."/>
            <person name="Deng C."/>
            <person name="Niu S.C."/>
            <person name="Huang J."/>
            <person name="Wang M."/>
            <person name="Liu G.H."/>
            <person name="Yang H.J."/>
            <person name="Xiao X.J."/>
            <person name="Hsiao Y.Y."/>
            <person name="Wu W.L."/>
            <person name="Chen Y.Y."/>
            <person name="Mitsuda N."/>
            <person name="Ohme-Takagi M."/>
            <person name="Luo Y.B."/>
            <person name="Van de Peer Y."/>
            <person name="Liu Z.J."/>
        </authorList>
    </citation>
    <scope>NUCLEOTIDE SEQUENCE [LARGE SCALE GENOMIC DNA]</scope>
    <source>
        <tissue evidence="7">The whole plant</tissue>
    </source>
</reference>
<feature type="transmembrane region" description="Helical" evidence="6">
    <location>
        <begin position="45"/>
        <end position="70"/>
    </location>
</feature>
<comment type="similarity">
    <text evidence="2">Belongs to the autoinducer-2 exporter (AI-2E) (TC 2.A.86) family.</text>
</comment>
<dbReference type="GO" id="GO:0016020">
    <property type="term" value="C:membrane"/>
    <property type="evidence" value="ECO:0007669"/>
    <property type="project" value="UniProtKB-SubCell"/>
</dbReference>
<organism evidence="7 8">
    <name type="scientific">Dendrobium catenatum</name>
    <dbReference type="NCBI Taxonomy" id="906689"/>
    <lineage>
        <taxon>Eukaryota</taxon>
        <taxon>Viridiplantae</taxon>
        <taxon>Streptophyta</taxon>
        <taxon>Embryophyta</taxon>
        <taxon>Tracheophyta</taxon>
        <taxon>Spermatophyta</taxon>
        <taxon>Magnoliopsida</taxon>
        <taxon>Liliopsida</taxon>
        <taxon>Asparagales</taxon>
        <taxon>Orchidaceae</taxon>
        <taxon>Epidendroideae</taxon>
        <taxon>Malaxideae</taxon>
        <taxon>Dendrobiinae</taxon>
        <taxon>Dendrobium</taxon>
    </lineage>
</organism>
<keyword evidence="5 6" id="KW-0472">Membrane</keyword>
<keyword evidence="8" id="KW-1185">Reference proteome</keyword>
<reference evidence="7 8" key="2">
    <citation type="journal article" date="2017" name="Nature">
        <title>The Apostasia genome and the evolution of orchids.</title>
        <authorList>
            <person name="Zhang G.Q."/>
            <person name="Liu K.W."/>
            <person name="Li Z."/>
            <person name="Lohaus R."/>
            <person name="Hsiao Y.Y."/>
            <person name="Niu S.C."/>
            <person name="Wang J.Y."/>
            <person name="Lin Y.C."/>
            <person name="Xu Q."/>
            <person name="Chen L.J."/>
            <person name="Yoshida K."/>
            <person name="Fujiwara S."/>
            <person name="Wang Z.W."/>
            <person name="Zhang Y.Q."/>
            <person name="Mitsuda N."/>
            <person name="Wang M."/>
            <person name="Liu G.H."/>
            <person name="Pecoraro L."/>
            <person name="Huang H.X."/>
            <person name="Xiao X.J."/>
            <person name="Lin M."/>
            <person name="Wu X.Y."/>
            <person name="Wu W.L."/>
            <person name="Chen Y.Y."/>
            <person name="Chang S.B."/>
            <person name="Sakamoto S."/>
            <person name="Ohme-Takagi M."/>
            <person name="Yagi M."/>
            <person name="Zeng S.J."/>
            <person name="Shen C.Y."/>
            <person name="Yeh C.M."/>
            <person name="Luo Y.B."/>
            <person name="Tsai W.C."/>
            <person name="Van de Peer Y."/>
            <person name="Liu Z.J."/>
        </authorList>
    </citation>
    <scope>NUCLEOTIDE SEQUENCE [LARGE SCALE GENOMIC DNA]</scope>
    <source>
        <tissue evidence="7">The whole plant</tissue>
    </source>
</reference>
<comment type="subcellular location">
    <subcellularLocation>
        <location evidence="1">Membrane</location>
        <topology evidence="1">Multi-pass membrane protein</topology>
    </subcellularLocation>
</comment>
<feature type="transmembrane region" description="Helical" evidence="6">
    <location>
        <begin position="12"/>
        <end position="33"/>
    </location>
</feature>
<dbReference type="Proteomes" id="UP000233837">
    <property type="component" value="Unassembled WGS sequence"/>
</dbReference>
<keyword evidence="3 6" id="KW-0812">Transmembrane</keyword>
<dbReference type="InterPro" id="IPR002549">
    <property type="entry name" value="AI-2E-like"/>
</dbReference>
<sequence length="108" mass="12358">MLPISKFKRVRCVVVLDHALSSVMLPIVKVALFQECFTHLLFRFYHIHFLYASTFIAWTSAILPTMPLWFSSISGQNAYLTRLSILGGMALFPSILEVFSRSLHCHLL</sequence>
<gene>
    <name evidence="7" type="ORF">MA16_Dca022696</name>
</gene>
<accession>A0A2I0VM90</accession>
<evidence type="ECO:0000256" key="2">
    <source>
        <dbReference type="ARBA" id="ARBA00009773"/>
    </source>
</evidence>
<evidence type="ECO:0000256" key="3">
    <source>
        <dbReference type="ARBA" id="ARBA00022692"/>
    </source>
</evidence>
<dbReference type="EMBL" id="KZ503415">
    <property type="protein sequence ID" value="PKU64532.1"/>
    <property type="molecule type" value="Genomic_DNA"/>
</dbReference>
<evidence type="ECO:0000256" key="5">
    <source>
        <dbReference type="ARBA" id="ARBA00023136"/>
    </source>
</evidence>